<organism evidence="3 4">
    <name type="scientific">Kribbella flavida (strain DSM 17836 / JCM 10339 / NBRC 14399)</name>
    <dbReference type="NCBI Taxonomy" id="479435"/>
    <lineage>
        <taxon>Bacteria</taxon>
        <taxon>Bacillati</taxon>
        <taxon>Actinomycetota</taxon>
        <taxon>Actinomycetes</taxon>
        <taxon>Propionibacteriales</taxon>
        <taxon>Kribbellaceae</taxon>
        <taxon>Kribbella</taxon>
    </lineage>
</organism>
<sequence length="187" mass="19699">MGLQRTGFVGVDRLAVLQCNNTNCQLVVTAAMGGQDVRIHWPSAIGGKDFPDVPEAIASSANEAHLALSVGAFRAAIAMARAVVEAIAKANGITSGTLMSKIDGLRQADVISEAMKEAAHEIRFAGNEVAHGDLVTDPLTREDAEEVLGLMDAIILRVYQEPAQVARVRERRESRTGGSGTTPAPSP</sequence>
<name>D2PTH0_KRIFD</name>
<dbReference type="eggNOG" id="ENOG5033E7X">
    <property type="taxonomic scope" value="Bacteria"/>
</dbReference>
<gene>
    <name evidence="3" type="ordered locus">Kfla_2207</name>
</gene>
<dbReference type="Pfam" id="PF13643">
    <property type="entry name" value="DUF4145"/>
    <property type="match status" value="1"/>
</dbReference>
<feature type="region of interest" description="Disordered" evidence="1">
    <location>
        <begin position="167"/>
        <end position="187"/>
    </location>
</feature>
<reference evidence="3 4" key="2">
    <citation type="journal article" date="2010" name="Stand. Genomic Sci.">
        <title>Complete genome sequence of Kribbella flavida type strain (IFO 14399).</title>
        <authorList>
            <person name="Pukall R."/>
            <person name="Lapidus A."/>
            <person name="Glavina Del Rio T."/>
            <person name="Copeland A."/>
            <person name="Tice H."/>
            <person name="Cheng J.-F."/>
            <person name="Lucas S."/>
            <person name="Chen F."/>
            <person name="Nolan M."/>
            <person name="LaButti K."/>
            <person name="Pati A."/>
            <person name="Ivanova N."/>
            <person name="Mavrommatis K."/>
            <person name="Mikhailova N."/>
            <person name="Pitluck S."/>
            <person name="Bruce D."/>
            <person name="Goodwin L."/>
            <person name="Land M."/>
            <person name="Hauser L."/>
            <person name="Chang Y.-J."/>
            <person name="Jeffries C.D."/>
            <person name="Chen A."/>
            <person name="Palaniappan K."/>
            <person name="Chain P."/>
            <person name="Rohde M."/>
            <person name="Goeker M."/>
            <person name="Bristow J."/>
            <person name="Eisen J.A."/>
            <person name="Markowitz V."/>
            <person name="Hugenholtz P."/>
            <person name="Kyrpides N.C."/>
            <person name="Klenk H.-P."/>
            <person name="Brettin T."/>
        </authorList>
    </citation>
    <scope>NUCLEOTIDE SEQUENCE [LARGE SCALE GENOMIC DNA]</scope>
    <source>
        <strain evidence="4">DSM 17836 / JCM 10339 / NBRC 14399</strain>
    </source>
</reference>
<protein>
    <recommendedName>
        <fullName evidence="2">DUF4145 domain-containing protein</fullName>
    </recommendedName>
</protein>
<feature type="domain" description="DUF4145" evidence="2">
    <location>
        <begin position="62"/>
        <end position="151"/>
    </location>
</feature>
<dbReference type="AlphaFoldDB" id="D2PTH0"/>
<accession>D2PTH0</accession>
<proteinExistence type="predicted"/>
<evidence type="ECO:0000259" key="2">
    <source>
        <dbReference type="Pfam" id="PF13643"/>
    </source>
</evidence>
<reference evidence="4" key="1">
    <citation type="submission" date="2009-09" db="EMBL/GenBank/DDBJ databases">
        <title>The complete genome of Kribbella flavida DSM 17836.</title>
        <authorList>
            <consortium name="US DOE Joint Genome Institute (JGI-PGF)"/>
            <person name="Lucas S."/>
            <person name="Copeland A."/>
            <person name="Lapidus A."/>
            <person name="Glavina del Rio T."/>
            <person name="Dalin E."/>
            <person name="Tice H."/>
            <person name="Bruce D."/>
            <person name="Goodwin L."/>
            <person name="Pitluck S."/>
            <person name="Kyrpides N."/>
            <person name="Mavromatis K."/>
            <person name="Ivanova N."/>
            <person name="Saunders E."/>
            <person name="Brettin T."/>
            <person name="Detter J.C."/>
            <person name="Han C."/>
            <person name="Larimer F."/>
            <person name="Land M."/>
            <person name="Hauser L."/>
            <person name="Markowitz V."/>
            <person name="Cheng J.-F."/>
            <person name="Hugenholtz P."/>
            <person name="Woyke T."/>
            <person name="Wu D."/>
            <person name="Pukall R."/>
            <person name="Klenk H.-P."/>
            <person name="Eisen J.A."/>
        </authorList>
    </citation>
    <scope>NUCLEOTIDE SEQUENCE [LARGE SCALE GENOMIC DNA]</scope>
    <source>
        <strain evidence="4">DSM 17836 / JCM 10339 / NBRC 14399</strain>
    </source>
</reference>
<keyword evidence="4" id="KW-1185">Reference proteome</keyword>
<evidence type="ECO:0000256" key="1">
    <source>
        <dbReference type="SAM" id="MobiDB-lite"/>
    </source>
</evidence>
<evidence type="ECO:0000313" key="4">
    <source>
        <dbReference type="Proteomes" id="UP000007967"/>
    </source>
</evidence>
<dbReference type="HOGENOM" id="CLU_1445928_0_0_11"/>
<dbReference type="KEGG" id="kfl:Kfla_2207"/>
<dbReference type="EMBL" id="CP001736">
    <property type="protein sequence ID" value="ADB31283.1"/>
    <property type="molecule type" value="Genomic_DNA"/>
</dbReference>
<evidence type="ECO:0000313" key="3">
    <source>
        <dbReference type="EMBL" id="ADB31283.1"/>
    </source>
</evidence>
<dbReference type="InterPro" id="IPR025285">
    <property type="entry name" value="DUF4145"/>
</dbReference>
<dbReference type="Proteomes" id="UP000007967">
    <property type="component" value="Chromosome"/>
</dbReference>